<dbReference type="AlphaFoldDB" id="A0A6V7QWK7"/>
<sequence length="412" mass="45700">MEGEPAAKRRRLNNIEKEEEEEEDEKAAKKADCISGLPDHLLHEILACLPTSIAVRTSLLSRRWRTLWTTSPDLSFTTRLPPPSSTPSSASATPPSPSAPSPSPPPEAETRSHGRISAFCFFRLPEAVFRLQHLSVLELCLPRVIPHFIWPPTAFLPSLQRLDLADLNLSLVSRDAISNSCPALKYWRMSLYRAPPELDVSCPLLEVFELTMSLGTAGCVSICGSSVREVRVRQELARAAQAYLKLSAPALRTLEWVGPLPCAAAIADPLPPNLLTSSVVMRPGALNAYTDVNDVLLKADLSVLRVNQLVSSEPRITEFQNFRKYFKAKGGFGPGGYWDSHNIHLEKLVHVSVHDFSGDRYEYDFLKFLLRAATSLREITISADCQASSAVIVRKAKQLQQSFPHIEILPFL</sequence>
<evidence type="ECO:0000259" key="2">
    <source>
        <dbReference type="PROSITE" id="PS50181"/>
    </source>
</evidence>
<dbReference type="PANTHER" id="PTHR32212:SF234">
    <property type="entry name" value="F-BOX_LRR-REPEAT PROTEIN 13-LIKE"/>
    <property type="match status" value="1"/>
</dbReference>
<proteinExistence type="predicted"/>
<dbReference type="EMBL" id="CAJEUB010000058">
    <property type="protein sequence ID" value="CAD1847644.1"/>
    <property type="molecule type" value="Genomic_DNA"/>
</dbReference>
<evidence type="ECO:0000313" key="3">
    <source>
        <dbReference type="EMBL" id="CAD1847644.1"/>
    </source>
</evidence>
<evidence type="ECO:0000256" key="1">
    <source>
        <dbReference type="SAM" id="MobiDB-lite"/>
    </source>
</evidence>
<feature type="region of interest" description="Disordered" evidence="1">
    <location>
        <begin position="75"/>
        <end position="111"/>
    </location>
</feature>
<dbReference type="InterPro" id="IPR001810">
    <property type="entry name" value="F-box_dom"/>
</dbReference>
<feature type="compositionally biased region" description="Pro residues" evidence="1">
    <location>
        <begin position="94"/>
        <end position="107"/>
    </location>
</feature>
<protein>
    <recommendedName>
        <fullName evidence="2">F-box domain-containing protein</fullName>
    </recommendedName>
</protein>
<dbReference type="CDD" id="cd22160">
    <property type="entry name" value="F-box_AtFBL13-like"/>
    <property type="match status" value="1"/>
</dbReference>
<feature type="region of interest" description="Disordered" evidence="1">
    <location>
        <begin position="1"/>
        <end position="28"/>
    </location>
</feature>
<dbReference type="Pfam" id="PF00646">
    <property type="entry name" value="F-box"/>
    <property type="match status" value="1"/>
</dbReference>
<dbReference type="Gene3D" id="1.20.1280.50">
    <property type="match status" value="1"/>
</dbReference>
<dbReference type="SMART" id="SM00256">
    <property type="entry name" value="FBOX"/>
    <property type="match status" value="1"/>
</dbReference>
<dbReference type="PROSITE" id="PS50181">
    <property type="entry name" value="FBOX"/>
    <property type="match status" value="1"/>
</dbReference>
<gene>
    <name evidence="3" type="ORF">CB5_LOCUS30855</name>
</gene>
<dbReference type="InterPro" id="IPR053781">
    <property type="entry name" value="F-box_AtFBL13-like"/>
</dbReference>
<accession>A0A6V7QWK7</accession>
<name>A0A6V7QWK7_ANACO</name>
<dbReference type="SUPFAM" id="SSF52047">
    <property type="entry name" value="RNI-like"/>
    <property type="match status" value="1"/>
</dbReference>
<dbReference type="PANTHER" id="PTHR32212">
    <property type="entry name" value="CYCLIN-LIKE F-BOX"/>
    <property type="match status" value="1"/>
</dbReference>
<feature type="domain" description="F-box" evidence="2">
    <location>
        <begin position="31"/>
        <end position="79"/>
    </location>
</feature>
<organism evidence="3">
    <name type="scientific">Ananas comosus var. bracteatus</name>
    <name type="common">red pineapple</name>
    <dbReference type="NCBI Taxonomy" id="296719"/>
    <lineage>
        <taxon>Eukaryota</taxon>
        <taxon>Viridiplantae</taxon>
        <taxon>Streptophyta</taxon>
        <taxon>Embryophyta</taxon>
        <taxon>Tracheophyta</taxon>
        <taxon>Spermatophyta</taxon>
        <taxon>Magnoliopsida</taxon>
        <taxon>Liliopsida</taxon>
        <taxon>Poales</taxon>
        <taxon>Bromeliaceae</taxon>
        <taxon>Bromelioideae</taxon>
        <taxon>Ananas</taxon>
    </lineage>
</organism>
<reference evidence="3" key="1">
    <citation type="submission" date="2020-07" db="EMBL/GenBank/DDBJ databases">
        <authorList>
            <person name="Lin J."/>
        </authorList>
    </citation>
    <scope>NUCLEOTIDE SEQUENCE</scope>
</reference>
<dbReference type="InterPro" id="IPR036047">
    <property type="entry name" value="F-box-like_dom_sf"/>
</dbReference>
<dbReference type="SUPFAM" id="SSF81383">
    <property type="entry name" value="F-box domain"/>
    <property type="match status" value="1"/>
</dbReference>